<dbReference type="AlphaFoldDB" id="A0A838CMQ4"/>
<accession>A0A838CMQ4</accession>
<dbReference type="Proteomes" id="UP000571017">
    <property type="component" value="Unassembled WGS sequence"/>
</dbReference>
<evidence type="ECO:0008006" key="4">
    <source>
        <dbReference type="Google" id="ProtNLM"/>
    </source>
</evidence>
<proteinExistence type="predicted"/>
<keyword evidence="1" id="KW-0472">Membrane</keyword>
<name>A0A838CMQ4_9BACI</name>
<feature type="transmembrane region" description="Helical" evidence="1">
    <location>
        <begin position="17"/>
        <end position="37"/>
    </location>
</feature>
<evidence type="ECO:0000313" key="3">
    <source>
        <dbReference type="Proteomes" id="UP000571017"/>
    </source>
</evidence>
<sequence>MNSNEWMKNKISDYKRFIATLLILSIYLYIGTLISLYEYKTDLHLYLYPVLALTLLTAFVLSIKLKRWNQSLREDQ</sequence>
<keyword evidence="1" id="KW-1133">Transmembrane helix</keyword>
<keyword evidence="1" id="KW-0812">Transmembrane</keyword>
<dbReference type="InterPro" id="IPR025418">
    <property type="entry name" value="YrhC-like"/>
</dbReference>
<protein>
    <recommendedName>
        <fullName evidence="4">YrhC-like protein</fullName>
    </recommendedName>
</protein>
<keyword evidence="3" id="KW-1185">Reference proteome</keyword>
<gene>
    <name evidence="2" type="ORF">H0266_01220</name>
</gene>
<dbReference type="RefSeq" id="WP_181470570.1">
    <property type="nucleotide sequence ID" value="NZ_JACEFG010000001.1"/>
</dbReference>
<comment type="caution">
    <text evidence="2">The sequence shown here is derived from an EMBL/GenBank/DDBJ whole genome shotgun (WGS) entry which is preliminary data.</text>
</comment>
<reference evidence="2 3" key="1">
    <citation type="journal article" date="2004" name="Extremophiles">
        <title>Halobacillus locisalis sp. nov., a halophilic bacterium isolated from a marine solar saltern of the Yellow Sea in Korea.</title>
        <authorList>
            <person name="Yoon J.H."/>
            <person name="Kang K.H."/>
            <person name="Oh T.K."/>
            <person name="Park Y.H."/>
        </authorList>
    </citation>
    <scope>NUCLEOTIDE SEQUENCE [LARGE SCALE GENOMIC DNA]</scope>
    <source>
        <strain evidence="2 3">KCTC 3788</strain>
    </source>
</reference>
<feature type="transmembrane region" description="Helical" evidence="1">
    <location>
        <begin position="43"/>
        <end position="63"/>
    </location>
</feature>
<evidence type="ECO:0000256" key="1">
    <source>
        <dbReference type="SAM" id="Phobius"/>
    </source>
</evidence>
<dbReference type="EMBL" id="JACEFG010000001">
    <property type="protein sequence ID" value="MBA2173512.1"/>
    <property type="molecule type" value="Genomic_DNA"/>
</dbReference>
<evidence type="ECO:0000313" key="2">
    <source>
        <dbReference type="EMBL" id="MBA2173512.1"/>
    </source>
</evidence>
<organism evidence="2 3">
    <name type="scientific">Halobacillus locisalis</name>
    <dbReference type="NCBI Taxonomy" id="220753"/>
    <lineage>
        <taxon>Bacteria</taxon>
        <taxon>Bacillati</taxon>
        <taxon>Bacillota</taxon>
        <taxon>Bacilli</taxon>
        <taxon>Bacillales</taxon>
        <taxon>Bacillaceae</taxon>
        <taxon>Halobacillus</taxon>
    </lineage>
</organism>
<dbReference type="Pfam" id="PF14143">
    <property type="entry name" value="YrhC"/>
    <property type="match status" value="1"/>
</dbReference>